<dbReference type="PROSITE" id="PS51819">
    <property type="entry name" value="VOC"/>
    <property type="match status" value="1"/>
</dbReference>
<dbReference type="Gene3D" id="3.30.720.120">
    <property type="match status" value="1"/>
</dbReference>
<name>A0A7D5Z8U2_9NEIS</name>
<protein>
    <submittedName>
        <fullName evidence="2">Drug:proton antiporter</fullName>
    </submittedName>
</protein>
<dbReference type="EMBL" id="CP058952">
    <property type="protein sequence ID" value="QLI80545.1"/>
    <property type="molecule type" value="Genomic_DNA"/>
</dbReference>
<feature type="domain" description="VOC" evidence="1">
    <location>
        <begin position="7"/>
        <end position="124"/>
    </location>
</feature>
<proteinExistence type="predicted"/>
<dbReference type="AlphaFoldDB" id="A0A7D5Z8U2"/>
<evidence type="ECO:0000313" key="3">
    <source>
        <dbReference type="Proteomes" id="UP000510822"/>
    </source>
</evidence>
<dbReference type="InterPro" id="IPR037523">
    <property type="entry name" value="VOC_core"/>
</dbReference>
<dbReference type="SUPFAM" id="SSF54593">
    <property type="entry name" value="Glyoxalase/Bleomycin resistance protein/Dihydroxybiphenyl dioxygenase"/>
    <property type="match status" value="1"/>
</dbReference>
<dbReference type="KEGG" id="cfon:HZU75_02775"/>
<dbReference type="Proteomes" id="UP000510822">
    <property type="component" value="Chromosome"/>
</dbReference>
<dbReference type="InterPro" id="IPR029068">
    <property type="entry name" value="Glyas_Bleomycin-R_OHBP_Dase"/>
</dbReference>
<reference evidence="2 3" key="1">
    <citation type="journal article" date="2016" name="Int. J. Syst. Evol. Microbiol.">
        <title>Chitinibacter fontanus sp. nov., isolated from a spring.</title>
        <authorList>
            <person name="Sheu S.Y."/>
            <person name="Li Y.S."/>
            <person name="Young C.C."/>
            <person name="Chen W.M."/>
        </authorList>
    </citation>
    <scope>NUCLEOTIDE SEQUENCE [LARGE SCALE GENOMIC DNA]</scope>
    <source>
        <strain evidence="2 3">STM-7</strain>
    </source>
</reference>
<accession>A0A7D5Z8U2</accession>
<evidence type="ECO:0000259" key="1">
    <source>
        <dbReference type="PROSITE" id="PS51819"/>
    </source>
</evidence>
<dbReference type="Gene3D" id="3.30.720.110">
    <property type="match status" value="1"/>
</dbReference>
<sequence length="127" mass="13454">MTMTAFDPSYVLLYVQDPQASAAAYQRLLGQAPVELSPTFALFVLPSGRKLGLWQQAGVLPVAEGQGARGELCSTVADMAALEAAQTAGVAAGWTLIQPITEMDFGTTLVLADIDGHRLRYFVPAQA</sequence>
<evidence type="ECO:0000313" key="2">
    <source>
        <dbReference type="EMBL" id="QLI80545.1"/>
    </source>
</evidence>
<dbReference type="InterPro" id="IPR004360">
    <property type="entry name" value="Glyas_Fos-R_dOase_dom"/>
</dbReference>
<gene>
    <name evidence="2" type="ORF">HZU75_02775</name>
</gene>
<keyword evidence="3" id="KW-1185">Reference proteome</keyword>
<organism evidence="2 3">
    <name type="scientific">Chitinibacter fontanus</name>
    <dbReference type="NCBI Taxonomy" id="1737446"/>
    <lineage>
        <taxon>Bacteria</taxon>
        <taxon>Pseudomonadati</taxon>
        <taxon>Pseudomonadota</taxon>
        <taxon>Betaproteobacteria</taxon>
        <taxon>Neisseriales</taxon>
        <taxon>Chitinibacteraceae</taxon>
        <taxon>Chitinibacter</taxon>
    </lineage>
</organism>
<dbReference type="Pfam" id="PF00903">
    <property type="entry name" value="Glyoxalase"/>
    <property type="match status" value="1"/>
</dbReference>